<evidence type="ECO:0000256" key="2">
    <source>
        <dbReference type="ARBA" id="ARBA00055513"/>
    </source>
</evidence>
<evidence type="ECO:0000313" key="7">
    <source>
        <dbReference type="EMBL" id="KAB0397044.1"/>
    </source>
</evidence>
<feature type="compositionally biased region" description="Polar residues" evidence="5">
    <location>
        <begin position="114"/>
        <end position="126"/>
    </location>
</feature>
<feature type="domain" description="CRAL-TRIO" evidence="6">
    <location>
        <begin position="200"/>
        <end position="361"/>
    </location>
</feature>
<evidence type="ECO:0000256" key="5">
    <source>
        <dbReference type="SAM" id="MobiDB-lite"/>
    </source>
</evidence>
<comment type="caution">
    <text evidence="7">The sequence shown here is derived from an EMBL/GenBank/DDBJ whole genome shotgun (WGS) entry which is preliminary data.</text>
</comment>
<dbReference type="SUPFAM" id="SSF52087">
    <property type="entry name" value="CRAL/TRIO domain"/>
    <property type="match status" value="1"/>
</dbReference>
<feature type="compositionally biased region" description="Acidic residues" evidence="5">
    <location>
        <begin position="128"/>
        <end position="143"/>
    </location>
</feature>
<dbReference type="GO" id="GO:0006915">
    <property type="term" value="P:apoptotic process"/>
    <property type="evidence" value="ECO:0007669"/>
    <property type="project" value="UniProtKB-KW"/>
</dbReference>
<dbReference type="Pfam" id="PF15322">
    <property type="entry name" value="PMSI1"/>
    <property type="match status" value="1"/>
</dbReference>
<dbReference type="Pfam" id="PF12496">
    <property type="entry name" value="BNIP2"/>
    <property type="match status" value="1"/>
</dbReference>
<dbReference type="InterPro" id="IPR001251">
    <property type="entry name" value="CRAL-TRIO_dom"/>
</dbReference>
<dbReference type="Proteomes" id="UP000437017">
    <property type="component" value="Unassembled WGS sequence"/>
</dbReference>
<dbReference type="SMART" id="SM00516">
    <property type="entry name" value="SEC14"/>
    <property type="match status" value="1"/>
</dbReference>
<sequence>DRKTSEDGNCTRGRRKDIRSQTIYRVGESAETAVLGASLRLGELELKEDWQDEEFPRLLPEEADPSGDPHNPERDSQAGTPSTLAPCGQRPMRKRLCAPELRLNLTKGPGDNGASPTHSVPSSPDGSSDLEIDELETPSDSEQLDSGHEFEREDELPQAEGLGASEAAERLGQGCMWDVAGEDGHCWRVFRTGQREQRVDMTVIEPYKKVLSHGGYHGDGLNVVILFASCYLPRSSIPDYTYVMEHLFRYMVGTLELLIAENYLLVHLSGGTSRAQVPPLSWIRQCYHTLDRRLRKNLHALVVVHATWYVKAFLTLLRPFISSKFTRKIRFLNSLGELAQLISLDQVHIPEAVRRLGPRAAGAEGLTSTAMPRNSLRFGGPMTRSYRTTARSTRSVVSQKMRVTMEDEDDVVAVADSLAGPAAAELLASTVSTGSRSGLSAEEDGSLEEGVVIYARKNNTDQWSTARSTRNQWPPPSPTAMPAPEDLRLVLMPWGPWHCHCKSGTMSRTRAGKLRGLSGRLRVGALSQLRTEHRPCTYHQCPCNREREECPLDAGLCPDTSCTTQTTTRATTTTPFPPLVSRLRPTPFIPSLRPNPALAFWKRVRTGLEDIWNSLSAVFTEMQPVNKQKSEVMATSSTRGGVSISTSPPLSIPAPTGYF</sequence>
<dbReference type="PROSITE" id="PS50191">
    <property type="entry name" value="CRAL_TRIO"/>
    <property type="match status" value="1"/>
</dbReference>
<dbReference type="CDD" id="cd00170">
    <property type="entry name" value="SEC14"/>
    <property type="match status" value="1"/>
</dbReference>
<evidence type="ECO:0000259" key="6">
    <source>
        <dbReference type="PROSITE" id="PS50191"/>
    </source>
</evidence>
<feature type="region of interest" description="Disordered" evidence="5">
    <location>
        <begin position="103"/>
        <end position="157"/>
    </location>
</feature>
<gene>
    <name evidence="7" type="ORF">E2I00_018245</name>
</gene>
<reference evidence="7 8" key="1">
    <citation type="journal article" date="2019" name="PLoS ONE">
        <title>Genomic analyses reveal an absence of contemporary introgressive admixture between fin whales and blue whales, despite known hybrids.</title>
        <authorList>
            <person name="Westbury M.V."/>
            <person name="Petersen B."/>
            <person name="Lorenzen E.D."/>
        </authorList>
    </citation>
    <scope>NUCLEOTIDE SEQUENCE [LARGE SCALE GENOMIC DNA]</scope>
    <source>
        <strain evidence="7">FinWhale-01</strain>
    </source>
</reference>
<proteinExistence type="predicted"/>
<comment type="function">
    <text evidence="2">May be a bridge molecule between BCL2 and ARHGAP1/CDC42 in promoting cell death.</text>
</comment>
<dbReference type="InterPro" id="IPR029292">
    <property type="entry name" value="MENT"/>
</dbReference>
<evidence type="ECO:0000313" key="8">
    <source>
        <dbReference type="Proteomes" id="UP000437017"/>
    </source>
</evidence>
<dbReference type="FunFam" id="3.40.525.10:FF:000012">
    <property type="entry name" value="bcl-2/adenovirus E1B 19 kDa-interacting protein 2-like protein"/>
    <property type="match status" value="1"/>
</dbReference>
<dbReference type="InterPro" id="IPR022181">
    <property type="entry name" value="Bcl2-/adenovirus-E1B"/>
</dbReference>
<dbReference type="OrthoDB" id="19923at2759"/>
<dbReference type="AlphaFoldDB" id="A0A643CAA2"/>
<dbReference type="Gene3D" id="3.40.525.10">
    <property type="entry name" value="CRAL-TRIO lipid binding domain"/>
    <property type="match status" value="1"/>
</dbReference>
<dbReference type="Pfam" id="PF13716">
    <property type="entry name" value="CRAL_TRIO_2"/>
    <property type="match status" value="1"/>
</dbReference>
<evidence type="ECO:0000256" key="4">
    <source>
        <dbReference type="ARBA" id="ARBA00073394"/>
    </source>
</evidence>
<keyword evidence="1" id="KW-0053">Apoptosis</keyword>
<dbReference type="InterPro" id="IPR036865">
    <property type="entry name" value="CRAL-TRIO_dom_sf"/>
</dbReference>
<comment type="subunit">
    <text evidence="3">Homodimer. Interacts with BCL2, ARHGAP1, MIF and GFER.</text>
</comment>
<feature type="compositionally biased region" description="Basic and acidic residues" evidence="5">
    <location>
        <begin position="51"/>
        <end position="60"/>
    </location>
</feature>
<dbReference type="EMBL" id="SGJD01002054">
    <property type="protein sequence ID" value="KAB0397044.1"/>
    <property type="molecule type" value="Genomic_DNA"/>
</dbReference>
<dbReference type="PANTHER" id="PTHR16240:SF2">
    <property type="entry name" value="PROTEIN MENT"/>
    <property type="match status" value="1"/>
</dbReference>
<dbReference type="GO" id="GO:0042127">
    <property type="term" value="P:regulation of cell population proliferation"/>
    <property type="evidence" value="ECO:0007669"/>
    <property type="project" value="TreeGrafter"/>
</dbReference>
<accession>A0A643CAA2</accession>
<name>A0A643CAA2_BALPH</name>
<dbReference type="PANTHER" id="PTHR16240">
    <property type="entry name" value="PROTEIN MENT"/>
    <property type="match status" value="1"/>
</dbReference>
<feature type="region of interest" description="Disordered" evidence="5">
    <location>
        <begin position="51"/>
        <end position="91"/>
    </location>
</feature>
<protein>
    <recommendedName>
        <fullName evidence="4">Bcl-2/adenovirus E1B 19 kDa-interacting protein 2-like protein</fullName>
    </recommendedName>
</protein>
<organism evidence="7 8">
    <name type="scientific">Balaenoptera physalus</name>
    <name type="common">Fin whale</name>
    <name type="synonym">Balaena physalus</name>
    <dbReference type="NCBI Taxonomy" id="9770"/>
    <lineage>
        <taxon>Eukaryota</taxon>
        <taxon>Metazoa</taxon>
        <taxon>Chordata</taxon>
        <taxon>Craniata</taxon>
        <taxon>Vertebrata</taxon>
        <taxon>Euteleostomi</taxon>
        <taxon>Mammalia</taxon>
        <taxon>Eutheria</taxon>
        <taxon>Laurasiatheria</taxon>
        <taxon>Artiodactyla</taxon>
        <taxon>Whippomorpha</taxon>
        <taxon>Cetacea</taxon>
        <taxon>Mysticeti</taxon>
        <taxon>Balaenopteridae</taxon>
        <taxon>Balaenoptera</taxon>
    </lineage>
</organism>
<feature type="non-terminal residue" evidence="7">
    <location>
        <position position="1"/>
    </location>
</feature>
<keyword evidence="8" id="KW-1185">Reference proteome</keyword>
<evidence type="ECO:0000256" key="1">
    <source>
        <dbReference type="ARBA" id="ARBA00022703"/>
    </source>
</evidence>
<evidence type="ECO:0000256" key="3">
    <source>
        <dbReference type="ARBA" id="ARBA00065286"/>
    </source>
</evidence>